<dbReference type="InterPro" id="IPR000212">
    <property type="entry name" value="DNA_helicase_UvrD/REP"/>
</dbReference>
<dbReference type="Proteomes" id="UP000007148">
    <property type="component" value="Unassembled WGS sequence"/>
</dbReference>
<dbReference type="GO" id="GO:0005634">
    <property type="term" value="C:nucleus"/>
    <property type="evidence" value="ECO:0007669"/>
    <property type="project" value="TreeGrafter"/>
</dbReference>
<dbReference type="HOGENOM" id="CLU_010692_0_0_1"/>
<comment type="caution">
    <text evidence="1">The sequence shown here is derived from an EMBL/GenBank/DDBJ whole genome shotgun (WGS) entry which is preliminary data.</text>
</comment>
<dbReference type="OMA" id="NCFILAN"/>
<dbReference type="eggNOG" id="ENOG502RE2I">
    <property type="taxonomic scope" value="Eukaryota"/>
</dbReference>
<name>G4TWR3_SERID</name>
<protein>
    <submittedName>
        <fullName evidence="1">Uncharacterized protein</fullName>
    </submittedName>
</protein>
<dbReference type="PANTHER" id="PTHR11070">
    <property type="entry name" value="UVRD / RECB / PCRA DNA HELICASE FAMILY MEMBER"/>
    <property type="match status" value="1"/>
</dbReference>
<gene>
    <name evidence="1" type="ORF">PIIN_09746</name>
</gene>
<dbReference type="PANTHER" id="PTHR11070:SF66">
    <property type="entry name" value="UVRD-LIKE HELICASE C-TERMINAL DOMAIN-CONTAINING PROTEIN"/>
    <property type="match status" value="1"/>
</dbReference>
<dbReference type="GO" id="GO:0003677">
    <property type="term" value="F:DNA binding"/>
    <property type="evidence" value="ECO:0007669"/>
    <property type="project" value="InterPro"/>
</dbReference>
<keyword evidence="2" id="KW-1185">Reference proteome</keyword>
<evidence type="ECO:0000313" key="2">
    <source>
        <dbReference type="Proteomes" id="UP000007148"/>
    </source>
</evidence>
<dbReference type="STRING" id="1109443.G4TWR3"/>
<proteinExistence type="predicted"/>
<dbReference type="GO" id="GO:0043138">
    <property type="term" value="F:3'-5' DNA helicase activity"/>
    <property type="evidence" value="ECO:0007669"/>
    <property type="project" value="TreeGrafter"/>
</dbReference>
<evidence type="ECO:0000313" key="1">
    <source>
        <dbReference type="EMBL" id="CCA75756.1"/>
    </source>
</evidence>
<dbReference type="GO" id="GO:0005524">
    <property type="term" value="F:ATP binding"/>
    <property type="evidence" value="ECO:0007669"/>
    <property type="project" value="InterPro"/>
</dbReference>
<dbReference type="GO" id="GO:0000725">
    <property type="term" value="P:recombinational repair"/>
    <property type="evidence" value="ECO:0007669"/>
    <property type="project" value="TreeGrafter"/>
</dbReference>
<dbReference type="OrthoDB" id="3216789at2759"/>
<reference evidence="1 2" key="1">
    <citation type="journal article" date="2011" name="PLoS Pathog.">
        <title>Endophytic Life Strategies Decoded by Genome and Transcriptome Analyses of the Mutualistic Root Symbiont Piriformospora indica.</title>
        <authorList>
            <person name="Zuccaro A."/>
            <person name="Lahrmann U."/>
            <person name="Guldener U."/>
            <person name="Langen G."/>
            <person name="Pfiffi S."/>
            <person name="Biedenkopf D."/>
            <person name="Wong P."/>
            <person name="Samans B."/>
            <person name="Grimm C."/>
            <person name="Basiewicz M."/>
            <person name="Murat C."/>
            <person name="Martin F."/>
            <person name="Kogel K.H."/>
        </authorList>
    </citation>
    <scope>NUCLEOTIDE SEQUENCE [LARGE SCALE GENOMIC DNA]</scope>
    <source>
        <strain evidence="1 2">DSM 11827</strain>
    </source>
</reference>
<accession>G4TWR3</accession>
<dbReference type="AlphaFoldDB" id="G4TWR3"/>
<sequence length="736" mass="83022">MFARGLGELRGCSRSRIFPKNSLRILSTPFTIRRCQATAVERVFQPSKEQLAVVQAVETNNVLVMARPGAGKTATGEAVIAAFPDVPIAVVTYSKRLQLDNAERLAIYPNADVFTFHGLAGRLFGQLVPDHIALLNLRMSGALPVWAPNYEILILDELQDLTPDLYWFTCVLIATITRRLRRAPRIINLGDPRQAIYQFRGADARYLQLSETTFSTLSPYGWQDTRLAKSFRLSYETAGFVNAFIGEKYIEGSHSGPKPLYVLADIFKAHQLLKVILPLIKQYGPARSAIIAPSVRHSPFLPLLTNALTKGHGIPVAIPTSDDAPLDPDVLYGKVVVATYHQFKGSERDLVIVYRVDDGYFQVLGRDLPDDRCPNAMFVALTRASKQLVVIQSQENPAVPFMSWEAMNRTAKFINLTSEDPKPQRPPGRSLQLGLLLPREIFVTDVVRHVDHEVVEDLVKRCLRIEKVSTPLPESRCINVVDKVLTDVAKNHYETVSDLSGLAVTAAFEWDLIGQCSTYRKSPDRLSQIPKDATKRARWFAKEAAIYHAQASGYQSRHLQMKRHAFDWLDGHLDATTQRLAEQIKDLSRVRFEVLLKDKFTVEEKENKLQPLQTIHISGRADILLTAPTRLQPSAIWEIKFVSALLLEHAIQLAIYGYLYYAKAPTKKRKKPPFPELWLFNVRNGEKWRVVTDMGAVGKLIEGLLRAKYTSKGEIPTHSFLKQCEKIQKEVEDLEI</sequence>
<dbReference type="EMBL" id="CAFZ01000514">
    <property type="protein sequence ID" value="CCA75756.1"/>
    <property type="molecule type" value="Genomic_DNA"/>
</dbReference>
<dbReference type="SUPFAM" id="SSF52540">
    <property type="entry name" value="P-loop containing nucleoside triphosphate hydrolases"/>
    <property type="match status" value="1"/>
</dbReference>
<dbReference type="InParanoid" id="G4TWR3"/>
<dbReference type="Pfam" id="PF13245">
    <property type="entry name" value="AAA_19"/>
    <property type="match status" value="1"/>
</dbReference>
<organism evidence="1 2">
    <name type="scientific">Serendipita indica (strain DSM 11827)</name>
    <name type="common">Root endophyte fungus</name>
    <name type="synonym">Piriformospora indica</name>
    <dbReference type="NCBI Taxonomy" id="1109443"/>
    <lineage>
        <taxon>Eukaryota</taxon>
        <taxon>Fungi</taxon>
        <taxon>Dikarya</taxon>
        <taxon>Basidiomycota</taxon>
        <taxon>Agaricomycotina</taxon>
        <taxon>Agaricomycetes</taxon>
        <taxon>Sebacinales</taxon>
        <taxon>Serendipitaceae</taxon>
        <taxon>Serendipita</taxon>
    </lineage>
</organism>
<dbReference type="InterPro" id="IPR027417">
    <property type="entry name" value="P-loop_NTPase"/>
</dbReference>
<dbReference type="Gene3D" id="3.40.50.300">
    <property type="entry name" value="P-loop containing nucleotide triphosphate hydrolases"/>
    <property type="match status" value="2"/>
</dbReference>